<gene>
    <name evidence="1" type="ORF">MJO28_005569</name>
</gene>
<evidence type="ECO:0000313" key="1">
    <source>
        <dbReference type="EMBL" id="KAI7955169.1"/>
    </source>
</evidence>
<proteinExistence type="predicted"/>
<evidence type="ECO:0000313" key="2">
    <source>
        <dbReference type="Proteomes" id="UP001060170"/>
    </source>
</evidence>
<accession>A0ACC0EL34</accession>
<keyword evidence="2" id="KW-1185">Reference proteome</keyword>
<reference evidence="2" key="1">
    <citation type="journal article" date="2018" name="BMC Genomics">
        <title>Genomic insights into host adaptation between the wheat stripe rust pathogen (Puccinia striiformis f. sp. tritici) and the barley stripe rust pathogen (Puccinia striiformis f. sp. hordei).</title>
        <authorList>
            <person name="Xia C."/>
            <person name="Wang M."/>
            <person name="Yin C."/>
            <person name="Cornejo O.E."/>
            <person name="Hulbert S.H."/>
            <person name="Chen X."/>
        </authorList>
    </citation>
    <scope>NUCLEOTIDE SEQUENCE [LARGE SCALE GENOMIC DNA]</scope>
    <source>
        <strain evidence="2">93-210</strain>
    </source>
</reference>
<dbReference type="Proteomes" id="UP001060170">
    <property type="component" value="Chromosome 5"/>
</dbReference>
<name>A0ACC0EL34_9BASI</name>
<organism evidence="1 2">
    <name type="scientific">Puccinia striiformis f. sp. tritici</name>
    <dbReference type="NCBI Taxonomy" id="168172"/>
    <lineage>
        <taxon>Eukaryota</taxon>
        <taxon>Fungi</taxon>
        <taxon>Dikarya</taxon>
        <taxon>Basidiomycota</taxon>
        <taxon>Pucciniomycotina</taxon>
        <taxon>Pucciniomycetes</taxon>
        <taxon>Pucciniales</taxon>
        <taxon>Pucciniaceae</taxon>
        <taxon>Puccinia</taxon>
    </lineage>
</organism>
<dbReference type="EMBL" id="CM045869">
    <property type="protein sequence ID" value="KAI7955169.1"/>
    <property type="molecule type" value="Genomic_DNA"/>
</dbReference>
<reference evidence="1 2" key="3">
    <citation type="journal article" date="2022" name="Microbiol. Spectr.">
        <title>Folding features and dynamics of 3D genome architecture in plant fungal pathogens.</title>
        <authorList>
            <person name="Xia C."/>
        </authorList>
    </citation>
    <scope>NUCLEOTIDE SEQUENCE [LARGE SCALE GENOMIC DNA]</scope>
    <source>
        <strain evidence="1 2">93-210</strain>
    </source>
</reference>
<protein>
    <submittedName>
        <fullName evidence="1">Uncharacterized protein</fullName>
    </submittedName>
</protein>
<comment type="caution">
    <text evidence="1">The sequence shown here is derived from an EMBL/GenBank/DDBJ whole genome shotgun (WGS) entry which is preliminary data.</text>
</comment>
<sequence length="272" mass="30766">MSKKFGAGYNHIWLRSRLDHIRKLYLDTKLLRNRFGFQWNEKTSMITVDDNNWKKLFEEDPNNTLFEFQYTSISWYSLAEGVFSGSTLTNKHLPSFFNNSQKQKRAISNNETSFPFPGIASSTMLPLATKRNIETTTLVTQSESEPLDPPMDPVASAKRCVLENITGTRGIARDDQDSCMVRPSSALRHQNQSQRPETCLAGGNVEISPSTISQRNDQLQNPTIGAITMMASLFVDQVSTLEFVRFIQVVANEMNATISLSLILQKAYQIQI</sequence>
<reference evidence="2" key="2">
    <citation type="journal article" date="2018" name="Mol. Plant Microbe Interact.">
        <title>Genome sequence resources for the wheat stripe rust pathogen (Puccinia striiformis f. sp. tritici) and the barley stripe rust pathogen (Puccinia striiformis f. sp. hordei).</title>
        <authorList>
            <person name="Xia C."/>
            <person name="Wang M."/>
            <person name="Yin C."/>
            <person name="Cornejo O.E."/>
            <person name="Hulbert S.H."/>
            <person name="Chen X."/>
        </authorList>
    </citation>
    <scope>NUCLEOTIDE SEQUENCE [LARGE SCALE GENOMIC DNA]</scope>
    <source>
        <strain evidence="2">93-210</strain>
    </source>
</reference>